<dbReference type="Proteomes" id="UP000189670">
    <property type="component" value="Unassembled WGS sequence"/>
</dbReference>
<dbReference type="GO" id="GO:0016020">
    <property type="term" value="C:membrane"/>
    <property type="evidence" value="ECO:0007669"/>
    <property type="project" value="InterPro"/>
</dbReference>
<organism evidence="3 4">
    <name type="scientific">Candidatus Magnetoglobus multicellularis str. Araruama</name>
    <dbReference type="NCBI Taxonomy" id="890399"/>
    <lineage>
        <taxon>Bacteria</taxon>
        <taxon>Pseudomonadati</taxon>
        <taxon>Thermodesulfobacteriota</taxon>
        <taxon>Desulfobacteria</taxon>
        <taxon>Desulfobacterales</taxon>
        <taxon>Desulfobacteraceae</taxon>
        <taxon>Candidatus Magnetoglobus</taxon>
    </lineage>
</organism>
<protein>
    <submittedName>
        <fullName evidence="3">Lipoprotein</fullName>
    </submittedName>
</protein>
<sequence>LGLMNFFNNINMPQRAVNCLLQIRPKAFGAEIASFAVNTTVGILGFSNAANKYFHLKPHNEDLGQTLGTYNIDNGFYIVLPFLGSSSLRDLTGVIGDNYLDPVNYVDNSYVAVGVSAVRTVNSLSFRLGEYEKIKEAAFEPYSAVKDGYIQYRNKQIEK</sequence>
<gene>
    <name evidence="3" type="ORF">OMM_10127</name>
</gene>
<evidence type="ECO:0000313" key="4">
    <source>
        <dbReference type="Proteomes" id="UP000189670"/>
    </source>
</evidence>
<reference evidence="4" key="1">
    <citation type="submission" date="2012-11" db="EMBL/GenBank/DDBJ databases">
        <authorList>
            <person name="Lucero-Rivera Y.E."/>
            <person name="Tovar-Ramirez D."/>
        </authorList>
    </citation>
    <scope>NUCLEOTIDE SEQUENCE [LARGE SCALE GENOMIC DNA]</scope>
    <source>
        <strain evidence="4">Araruama</strain>
    </source>
</reference>
<comment type="similarity">
    <text evidence="1">Belongs to the MlaA family.</text>
</comment>
<keyword evidence="3" id="KW-0449">Lipoprotein</keyword>
<dbReference type="Pfam" id="PF04333">
    <property type="entry name" value="MlaA"/>
    <property type="match status" value="1"/>
</dbReference>
<accession>A0A1V1P1Z5</accession>
<dbReference type="EMBL" id="ATBP01000819">
    <property type="protein sequence ID" value="ETR68838.1"/>
    <property type="molecule type" value="Genomic_DNA"/>
</dbReference>
<evidence type="ECO:0000256" key="2">
    <source>
        <dbReference type="ARBA" id="ARBA00022729"/>
    </source>
</evidence>
<dbReference type="PANTHER" id="PTHR30035:SF3">
    <property type="entry name" value="INTERMEMBRANE PHOSPHOLIPID TRANSPORT SYSTEM LIPOPROTEIN MLAA"/>
    <property type="match status" value="1"/>
</dbReference>
<proteinExistence type="inferred from homology"/>
<name>A0A1V1P1Z5_9BACT</name>
<dbReference type="PANTHER" id="PTHR30035">
    <property type="entry name" value="LIPOPROTEIN VACJ-RELATED"/>
    <property type="match status" value="1"/>
</dbReference>
<dbReference type="InterPro" id="IPR007428">
    <property type="entry name" value="MlaA"/>
</dbReference>
<feature type="non-terminal residue" evidence="3">
    <location>
        <position position="1"/>
    </location>
</feature>
<comment type="caution">
    <text evidence="3">The sequence shown here is derived from an EMBL/GenBank/DDBJ whole genome shotgun (WGS) entry which is preliminary data.</text>
</comment>
<dbReference type="GO" id="GO:0120010">
    <property type="term" value="P:intermembrane phospholipid transfer"/>
    <property type="evidence" value="ECO:0007669"/>
    <property type="project" value="TreeGrafter"/>
</dbReference>
<evidence type="ECO:0000256" key="1">
    <source>
        <dbReference type="ARBA" id="ARBA00010634"/>
    </source>
</evidence>
<dbReference type="AlphaFoldDB" id="A0A1V1P1Z5"/>
<keyword evidence="2" id="KW-0732">Signal</keyword>
<dbReference type="PRINTS" id="PR01805">
    <property type="entry name" value="VACJLIPOPROT"/>
</dbReference>
<evidence type="ECO:0000313" key="3">
    <source>
        <dbReference type="EMBL" id="ETR68838.1"/>
    </source>
</evidence>